<gene>
    <name evidence="1" type="ORF">A6M21_04300</name>
</gene>
<comment type="caution">
    <text evidence="1">The sequence shown here is derived from an EMBL/GenBank/DDBJ whole genome shotgun (WGS) entry which is preliminary data.</text>
</comment>
<proteinExistence type="predicted"/>
<evidence type="ECO:0000313" key="1">
    <source>
        <dbReference type="EMBL" id="OAT86140.1"/>
    </source>
</evidence>
<protein>
    <recommendedName>
        <fullName evidence="3">Thioredoxin-like fold domain-containing protein</fullName>
    </recommendedName>
</protein>
<evidence type="ECO:0008006" key="3">
    <source>
        <dbReference type="Google" id="ProtNLM"/>
    </source>
</evidence>
<evidence type="ECO:0000313" key="2">
    <source>
        <dbReference type="Proteomes" id="UP000078532"/>
    </source>
</evidence>
<dbReference type="STRING" id="1838280.A6M21_04300"/>
<accession>A0A1B7LI95</accession>
<dbReference type="AlphaFoldDB" id="A0A1B7LI95"/>
<organism evidence="1 2">
    <name type="scientific">Desulfotomaculum copahuensis</name>
    <dbReference type="NCBI Taxonomy" id="1838280"/>
    <lineage>
        <taxon>Bacteria</taxon>
        <taxon>Bacillati</taxon>
        <taxon>Bacillota</taxon>
        <taxon>Clostridia</taxon>
        <taxon>Eubacteriales</taxon>
        <taxon>Desulfotomaculaceae</taxon>
        <taxon>Desulfotomaculum</taxon>
    </lineage>
</organism>
<dbReference type="Proteomes" id="UP000078532">
    <property type="component" value="Unassembled WGS sequence"/>
</dbReference>
<name>A0A1B7LI95_9FIRM</name>
<sequence>MVELVRSLPDEIKEIIEPYEWNVKTREGISKKSELKIKPVPSIALNGELVYASTIPPQEDLIQAIRERSGLE</sequence>
<reference evidence="1 2" key="1">
    <citation type="submission" date="2016-04" db="EMBL/GenBank/DDBJ databases">
        <authorList>
            <person name="Evans L.H."/>
            <person name="Alamgir A."/>
            <person name="Owens N."/>
            <person name="Weber N.D."/>
            <person name="Virtaneva K."/>
            <person name="Barbian K."/>
            <person name="Babar A."/>
            <person name="Rosenke K."/>
        </authorList>
    </citation>
    <scope>NUCLEOTIDE SEQUENCE [LARGE SCALE GENOMIC DNA]</scope>
    <source>
        <strain evidence="1 2">LMa1</strain>
    </source>
</reference>
<dbReference type="EMBL" id="LYVF01000040">
    <property type="protein sequence ID" value="OAT86140.1"/>
    <property type="molecule type" value="Genomic_DNA"/>
</dbReference>
<keyword evidence="2" id="KW-1185">Reference proteome</keyword>